<feature type="compositionally biased region" description="Polar residues" evidence="1">
    <location>
        <begin position="335"/>
        <end position="347"/>
    </location>
</feature>
<feature type="region of interest" description="Disordered" evidence="1">
    <location>
        <begin position="234"/>
        <end position="353"/>
    </location>
</feature>
<accession>A0AAN9UQJ9</accession>
<evidence type="ECO:0000313" key="2">
    <source>
        <dbReference type="EMBL" id="KAK7751381.1"/>
    </source>
</evidence>
<dbReference type="AlphaFoldDB" id="A0AAN9UQJ9"/>
<gene>
    <name evidence="2" type="ORF">SLS62_006637</name>
</gene>
<feature type="compositionally biased region" description="Low complexity" evidence="1">
    <location>
        <begin position="14"/>
        <end position="25"/>
    </location>
</feature>
<reference evidence="2 3" key="1">
    <citation type="submission" date="2024-02" db="EMBL/GenBank/DDBJ databases">
        <title>De novo assembly and annotation of 12 fungi associated with fruit tree decline syndrome in Ontario, Canada.</title>
        <authorList>
            <person name="Sulman M."/>
            <person name="Ellouze W."/>
            <person name="Ilyukhin E."/>
        </authorList>
    </citation>
    <scope>NUCLEOTIDE SEQUENCE [LARGE SCALE GENOMIC DNA]</scope>
    <source>
        <strain evidence="2 3">M11/M66-122</strain>
    </source>
</reference>
<dbReference type="Proteomes" id="UP001320420">
    <property type="component" value="Unassembled WGS sequence"/>
</dbReference>
<feature type="region of interest" description="Disordered" evidence="1">
    <location>
        <begin position="1"/>
        <end position="79"/>
    </location>
</feature>
<feature type="region of interest" description="Disordered" evidence="1">
    <location>
        <begin position="138"/>
        <end position="170"/>
    </location>
</feature>
<feature type="compositionally biased region" description="Basic residues" evidence="1">
    <location>
        <begin position="64"/>
        <end position="75"/>
    </location>
</feature>
<comment type="caution">
    <text evidence="2">The sequence shown here is derived from an EMBL/GenBank/DDBJ whole genome shotgun (WGS) entry which is preliminary data.</text>
</comment>
<evidence type="ECO:0000256" key="1">
    <source>
        <dbReference type="SAM" id="MobiDB-lite"/>
    </source>
</evidence>
<feature type="compositionally biased region" description="Basic and acidic residues" evidence="1">
    <location>
        <begin position="298"/>
        <end position="316"/>
    </location>
</feature>
<dbReference type="EMBL" id="JAKJXP020000050">
    <property type="protein sequence ID" value="KAK7751381.1"/>
    <property type="molecule type" value="Genomic_DNA"/>
</dbReference>
<protein>
    <submittedName>
        <fullName evidence="2">Uncharacterized protein</fullName>
    </submittedName>
</protein>
<name>A0AAN9UQJ9_9PEZI</name>
<evidence type="ECO:0000313" key="3">
    <source>
        <dbReference type="Proteomes" id="UP001320420"/>
    </source>
</evidence>
<feature type="compositionally biased region" description="Acidic residues" evidence="1">
    <location>
        <begin position="234"/>
        <end position="253"/>
    </location>
</feature>
<keyword evidence="3" id="KW-1185">Reference proteome</keyword>
<feature type="compositionally biased region" description="Polar residues" evidence="1">
    <location>
        <begin position="270"/>
        <end position="286"/>
    </location>
</feature>
<sequence>MPRILPWKKLGQDPTVVSTPSTPSTPARPKVTDVASGKRQLHSSDDISPFTFKKARTSTLSSNHHLHRHHPNHWKKGPEADDRYRMVEDELLSIAQRFTAHLHAVEYQRLKEASKSQNAKTIRDISRPVIGPMSDLVKRKQERKTRAEKQRLAMKKASGNNDETESESDDYRSTSLYGLMESPKRKATRLDAVVATSALTRAAAGFDGSSYHKNIEFERLPGMRPKKDVILPQVDDETTDGDDNDDDADDDLDAAGPSTIPKLNEKLLQPNRQSSQTPTGHRTANQGAIKRVAPDASGEIKVDDSSSDDTHGDFFTRLKNRRASLKVNRERSRHGSNNTKPMSSNQDVIPGFL</sequence>
<proteinExistence type="predicted"/>
<organism evidence="2 3">
    <name type="scientific">Diatrype stigma</name>
    <dbReference type="NCBI Taxonomy" id="117547"/>
    <lineage>
        <taxon>Eukaryota</taxon>
        <taxon>Fungi</taxon>
        <taxon>Dikarya</taxon>
        <taxon>Ascomycota</taxon>
        <taxon>Pezizomycotina</taxon>
        <taxon>Sordariomycetes</taxon>
        <taxon>Xylariomycetidae</taxon>
        <taxon>Xylariales</taxon>
        <taxon>Diatrypaceae</taxon>
        <taxon>Diatrype</taxon>
    </lineage>
</organism>
<feature type="compositionally biased region" description="Basic and acidic residues" evidence="1">
    <location>
        <begin position="138"/>
        <end position="151"/>
    </location>
</feature>